<name>A0A0L0DV19_THETB</name>
<dbReference type="PANTHER" id="PTHR15730">
    <property type="entry name" value="EXPERIMENTAL AUTOIMMUNE PROSTATITIS ANTIGEN 2-RELATED"/>
    <property type="match status" value="1"/>
</dbReference>
<evidence type="ECO:0000259" key="2">
    <source>
        <dbReference type="PROSITE" id="PS51723"/>
    </source>
</evidence>
<evidence type="ECO:0000313" key="4">
    <source>
        <dbReference type="Proteomes" id="UP000054408"/>
    </source>
</evidence>
<gene>
    <name evidence="3" type="ORF">AMSG_02054</name>
</gene>
<dbReference type="PANTHER" id="PTHR15730:SF5">
    <property type="entry name" value="SI:CH211-210B2.2-RELATED"/>
    <property type="match status" value="1"/>
</dbReference>
<feature type="compositionally biased region" description="Gly residues" evidence="1">
    <location>
        <begin position="28"/>
        <end position="44"/>
    </location>
</feature>
<dbReference type="Gene3D" id="3.40.390.80">
    <property type="entry name" value="Peptidase M60, enhancin-like domain 2"/>
    <property type="match status" value="1"/>
</dbReference>
<dbReference type="SMART" id="SM01276">
    <property type="entry name" value="M60-like"/>
    <property type="match status" value="1"/>
</dbReference>
<feature type="compositionally biased region" description="Basic residues" evidence="1">
    <location>
        <begin position="48"/>
        <end position="61"/>
    </location>
</feature>
<dbReference type="Pfam" id="PF17291">
    <property type="entry name" value="M60-like_N"/>
    <property type="match status" value="1"/>
</dbReference>
<sequence>MGAGCTKRGPPDRSTSSGLEAGQDNDGGRGGGEVPVTGLGGQVEGGRRRYRRRKRRRRRKTPGPGPELESGDGRSGNLGLRGAIAPLPPLSVPAAAVHGRSSRRRLSSARGGDSGSGTSGTLLTPRTPGTPGTPGTPSTPGGVALAALNPTAADQAVAVGSAVPSSGLVSEARAEITSAVAALRLPRSTSQIAVFGPNAAVVVAGRAATAGPRTEVPAPVVVASSIERGRVVALGHVNMLHPTVFTDERADGPVFVANVLRWLAGPCPSMPIVRAVGLARGYIDSLAALGPLLDLVVAPHLAVRELEALSPQDATVLVVLGGWRGFADPRGLCALQRYVKLGGAVLLLYDQKIEGAAEAAHGPVPSAAARHAFKTPRYPANDFTTPMGFVFTHQPVITSGDLREGPSNRLLALAHSSPEYGHVGAALDALNFLLEERSSRAKLPSVLVDVIDYYAVYLPLEASLFPPALCAAVWEAVPRILPSLDAPVYKKDIVQRLAVLVGSYEASNESGGVPAAAASAPVFPGPVPPTAKPQPRAVEIHINGPGWYSTGLYAPPGGLVAVALASASGTFGPDSPLAVDELPQVLLRIGAHSDVLFHAPEWRRHPSICCTAAIGLAGEQTVLHNPYGGLIYLEIREQAGGSPAAGSADLASRMVLDLEGTVLAPYYQHGTTSISEWRAMQLHRPAPWGELASSRIIFTLPTAVLREVEDPSAVLAFWDRVIDTMDVLSQRHGREGALVGSRARDGSSSAPAASQAWGAPSRRRPERVVGDVQLASGTLHNGYPIACSLPSLMFDAMDVRKLQSQGAWALFKCLGYNFQASNVLAFDGMADVAVNLFSLFVFDSMLGVSPLSHPRLNSREAAVMDFLFRGFDDPDLEPLWQRDPLAGAHMYVQLVVEFGWELFFGVFDSYAKAPLSVADVAANPPALLRDQWIVRLSQVAKHDLVPFFKLWGVRASKEATIATSQFPEWLPPYLGVSSMLSTKVTQLARRRH</sequence>
<keyword evidence="4" id="KW-1185">Reference proteome</keyword>
<reference evidence="3 4" key="1">
    <citation type="submission" date="2010-05" db="EMBL/GenBank/DDBJ databases">
        <title>The Genome Sequence of Thecamonas trahens ATCC 50062.</title>
        <authorList>
            <consortium name="The Broad Institute Genome Sequencing Platform"/>
            <person name="Russ C."/>
            <person name="Cuomo C."/>
            <person name="Shea T."/>
            <person name="Young S.K."/>
            <person name="Zeng Q."/>
            <person name="Koehrsen M."/>
            <person name="Haas B."/>
            <person name="Borodovsky M."/>
            <person name="Guigo R."/>
            <person name="Alvarado L."/>
            <person name="Berlin A."/>
            <person name="Bochicchio J."/>
            <person name="Borenstein D."/>
            <person name="Chapman S."/>
            <person name="Chen Z."/>
            <person name="Freedman E."/>
            <person name="Gellesch M."/>
            <person name="Goldberg J."/>
            <person name="Griggs A."/>
            <person name="Gujja S."/>
            <person name="Heilman E."/>
            <person name="Heiman D."/>
            <person name="Hepburn T."/>
            <person name="Howarth C."/>
            <person name="Jen D."/>
            <person name="Larson L."/>
            <person name="Mehta T."/>
            <person name="Park D."/>
            <person name="Pearson M."/>
            <person name="Roberts A."/>
            <person name="Saif S."/>
            <person name="Shenoy N."/>
            <person name="Sisk P."/>
            <person name="Stolte C."/>
            <person name="Sykes S."/>
            <person name="Thomson T."/>
            <person name="Walk T."/>
            <person name="White J."/>
            <person name="Yandava C."/>
            <person name="Burger G."/>
            <person name="Gray M.W."/>
            <person name="Holland P.W.H."/>
            <person name="King N."/>
            <person name="Lang F.B.F."/>
            <person name="Roger A.J."/>
            <person name="Ruiz-Trillo I."/>
            <person name="Lander E."/>
            <person name="Nusbaum C."/>
        </authorList>
    </citation>
    <scope>NUCLEOTIDE SEQUENCE [LARGE SCALE GENOMIC DNA]</scope>
    <source>
        <strain evidence="3 4">ATCC 50062</strain>
    </source>
</reference>
<accession>A0A0L0DV19</accession>
<evidence type="ECO:0000313" key="3">
    <source>
        <dbReference type="EMBL" id="KNC56042.1"/>
    </source>
</evidence>
<feature type="compositionally biased region" description="Low complexity" evidence="1">
    <location>
        <begin position="119"/>
        <end position="142"/>
    </location>
</feature>
<evidence type="ECO:0000256" key="1">
    <source>
        <dbReference type="SAM" id="MobiDB-lite"/>
    </source>
</evidence>
<protein>
    <recommendedName>
        <fullName evidence="2">Peptidase M60 domain-containing protein</fullName>
    </recommendedName>
</protein>
<proteinExistence type="predicted"/>
<dbReference type="AlphaFoldDB" id="A0A0L0DV19"/>
<feature type="domain" description="Peptidase M60" evidence="2">
    <location>
        <begin position="545"/>
        <end position="899"/>
    </location>
</feature>
<organism evidence="3 4">
    <name type="scientific">Thecamonas trahens ATCC 50062</name>
    <dbReference type="NCBI Taxonomy" id="461836"/>
    <lineage>
        <taxon>Eukaryota</taxon>
        <taxon>Apusozoa</taxon>
        <taxon>Apusomonadida</taxon>
        <taxon>Apusomonadidae</taxon>
        <taxon>Thecamonas</taxon>
    </lineage>
</organism>
<dbReference type="eggNOG" id="ENOG502QQUS">
    <property type="taxonomic scope" value="Eukaryota"/>
</dbReference>
<dbReference type="Gene3D" id="1.10.390.30">
    <property type="entry name" value="Peptidase M60, enhancin-like domain 3"/>
    <property type="match status" value="1"/>
</dbReference>
<dbReference type="EMBL" id="GL349440">
    <property type="protein sequence ID" value="KNC56042.1"/>
    <property type="molecule type" value="Genomic_DNA"/>
</dbReference>
<dbReference type="InterPro" id="IPR035423">
    <property type="entry name" value="M60-like_N"/>
</dbReference>
<feature type="region of interest" description="Disordered" evidence="1">
    <location>
        <begin position="1"/>
        <end position="142"/>
    </location>
</feature>
<dbReference type="PROSITE" id="PS51723">
    <property type="entry name" value="PEPTIDASE_M60"/>
    <property type="match status" value="1"/>
</dbReference>
<dbReference type="InterPro" id="IPR042279">
    <property type="entry name" value="Pep_M60_3"/>
</dbReference>
<dbReference type="Proteomes" id="UP000054408">
    <property type="component" value="Unassembled WGS sequence"/>
</dbReference>
<dbReference type="OrthoDB" id="10260387at2759"/>
<dbReference type="InterPro" id="IPR031161">
    <property type="entry name" value="Peptidase_M60_dom"/>
</dbReference>
<dbReference type="Pfam" id="PF13402">
    <property type="entry name" value="Peptidase_M60"/>
    <property type="match status" value="1"/>
</dbReference>
<dbReference type="RefSeq" id="XP_013761086.1">
    <property type="nucleotide sequence ID" value="XM_013905632.1"/>
</dbReference>
<feature type="region of interest" description="Disordered" evidence="1">
    <location>
        <begin position="738"/>
        <end position="764"/>
    </location>
</feature>
<dbReference type="GeneID" id="25561765"/>
<dbReference type="InterPro" id="IPR051244">
    <property type="entry name" value="TCAF"/>
</dbReference>